<reference evidence="5 6" key="1">
    <citation type="submission" date="2019-10" db="EMBL/GenBank/DDBJ databases">
        <title>Nocardia macrotermitis sp. nov. and Nocardia aurantia sp. nov., isolated from the gut of fungus growing-termite Macrotermes natalensis.</title>
        <authorList>
            <person name="Benndorf R."/>
            <person name="Schwitalla J."/>
            <person name="Martin K."/>
            <person name="De Beer W."/>
            <person name="Kaster A.-K."/>
            <person name="Vollmers J."/>
            <person name="Poulsen M."/>
            <person name="Beemelmanns C."/>
        </authorList>
    </citation>
    <scope>NUCLEOTIDE SEQUENCE [LARGE SCALE GENOMIC DNA]</scope>
    <source>
        <strain evidence="5 6">RB20</strain>
    </source>
</reference>
<dbReference type="PANTHER" id="PTHR46796">
    <property type="entry name" value="HTH-TYPE TRANSCRIPTIONAL ACTIVATOR RHAS-RELATED"/>
    <property type="match status" value="1"/>
</dbReference>
<dbReference type="SMART" id="SM00342">
    <property type="entry name" value="HTH_ARAC"/>
    <property type="match status" value="1"/>
</dbReference>
<feature type="domain" description="HTH araC/xylS-type" evidence="4">
    <location>
        <begin position="142"/>
        <end position="239"/>
    </location>
</feature>
<evidence type="ECO:0000259" key="4">
    <source>
        <dbReference type="PROSITE" id="PS01124"/>
    </source>
</evidence>
<comment type="caution">
    <text evidence="5">The sequence shown here is derived from an EMBL/GenBank/DDBJ whole genome shotgun (WGS) entry which is preliminary data.</text>
</comment>
<evidence type="ECO:0000256" key="1">
    <source>
        <dbReference type="ARBA" id="ARBA00023015"/>
    </source>
</evidence>
<keyword evidence="2" id="KW-0238">DNA-binding</keyword>
<dbReference type="Gene3D" id="1.10.10.60">
    <property type="entry name" value="Homeodomain-like"/>
    <property type="match status" value="1"/>
</dbReference>
<dbReference type="GO" id="GO:0003700">
    <property type="term" value="F:DNA-binding transcription factor activity"/>
    <property type="evidence" value="ECO:0007669"/>
    <property type="project" value="InterPro"/>
</dbReference>
<evidence type="ECO:0000256" key="3">
    <source>
        <dbReference type="ARBA" id="ARBA00023163"/>
    </source>
</evidence>
<evidence type="ECO:0000313" key="5">
    <source>
        <dbReference type="EMBL" id="MQY22762.1"/>
    </source>
</evidence>
<dbReference type="InterPro" id="IPR050204">
    <property type="entry name" value="AraC_XylS_family_regulators"/>
</dbReference>
<dbReference type="InterPro" id="IPR018060">
    <property type="entry name" value="HTH_AraC"/>
</dbReference>
<dbReference type="PANTHER" id="PTHR46796:SF15">
    <property type="entry name" value="BLL1074 PROTEIN"/>
    <property type="match status" value="1"/>
</dbReference>
<dbReference type="Pfam" id="PF20240">
    <property type="entry name" value="DUF6597"/>
    <property type="match status" value="1"/>
</dbReference>
<dbReference type="GO" id="GO:0043565">
    <property type="term" value="F:sequence-specific DNA binding"/>
    <property type="evidence" value="ECO:0007669"/>
    <property type="project" value="InterPro"/>
</dbReference>
<keyword evidence="6" id="KW-1185">Reference proteome</keyword>
<keyword evidence="3" id="KW-0804">Transcription</keyword>
<dbReference type="AlphaFoldDB" id="A0A7K0DBU1"/>
<proteinExistence type="predicted"/>
<name>A0A7K0DBU1_9NOCA</name>
<sequence>MSRVQIDPPPRYRERPSRTVPGATVWTRTIGPADDAPVLPDGCMDLLWLGGRLVVAGPDTRAYSATAAPGTRISGIRFFPGTAPALLGVPARELLDRRAELDDLWRPARVRPLTEFLAAAADPLIGLDRIAGDVAAEANPADPALGAVVRGLGAGASVAALAASLGLGERRLHRMSLSAFGYGPKMLGRVLRLQRALTLARAGIPFAETAFRAGYADQAHLAREVRELAGTSLARLLTRDRTAQAGGQASGA</sequence>
<evidence type="ECO:0000313" key="6">
    <source>
        <dbReference type="Proteomes" id="UP000438448"/>
    </source>
</evidence>
<evidence type="ECO:0000256" key="2">
    <source>
        <dbReference type="ARBA" id="ARBA00023125"/>
    </source>
</evidence>
<dbReference type="Proteomes" id="UP000438448">
    <property type="component" value="Unassembled WGS sequence"/>
</dbReference>
<protein>
    <recommendedName>
        <fullName evidence="4">HTH araC/xylS-type domain-containing protein</fullName>
    </recommendedName>
</protein>
<dbReference type="PROSITE" id="PS01124">
    <property type="entry name" value="HTH_ARAC_FAMILY_2"/>
    <property type="match status" value="1"/>
</dbReference>
<organism evidence="5 6">
    <name type="scientific">Nocardia macrotermitis</name>
    <dbReference type="NCBI Taxonomy" id="2585198"/>
    <lineage>
        <taxon>Bacteria</taxon>
        <taxon>Bacillati</taxon>
        <taxon>Actinomycetota</taxon>
        <taxon>Actinomycetes</taxon>
        <taxon>Mycobacteriales</taxon>
        <taxon>Nocardiaceae</taxon>
        <taxon>Nocardia</taxon>
    </lineage>
</organism>
<dbReference type="PROSITE" id="PS00041">
    <property type="entry name" value="HTH_ARAC_FAMILY_1"/>
    <property type="match status" value="1"/>
</dbReference>
<keyword evidence="1" id="KW-0805">Transcription regulation</keyword>
<dbReference type="Pfam" id="PF12833">
    <property type="entry name" value="HTH_18"/>
    <property type="match status" value="1"/>
</dbReference>
<gene>
    <name evidence="5" type="ORF">NRB20_58840</name>
</gene>
<dbReference type="InterPro" id="IPR018062">
    <property type="entry name" value="HTH_AraC-typ_CS"/>
</dbReference>
<dbReference type="InterPro" id="IPR046532">
    <property type="entry name" value="DUF6597"/>
</dbReference>
<accession>A0A7K0DBU1</accession>
<dbReference type="EMBL" id="WEGK01000015">
    <property type="protein sequence ID" value="MQY22762.1"/>
    <property type="molecule type" value="Genomic_DNA"/>
</dbReference>